<reference evidence="4 5" key="1">
    <citation type="submission" date="2024-11" db="EMBL/GenBank/DDBJ databases">
        <title>The Natural Products Discovery Center: Release of the First 8490 Sequenced Strains for Exploring Actinobacteria Biosynthetic Diversity.</title>
        <authorList>
            <person name="Kalkreuter E."/>
            <person name="Kautsar S.A."/>
            <person name="Yang D."/>
            <person name="Bader C.D."/>
            <person name="Teijaro C.N."/>
            <person name="Fluegel L."/>
            <person name="Davis C.M."/>
            <person name="Simpson J.R."/>
            <person name="Lauterbach L."/>
            <person name="Steele A.D."/>
            <person name="Gui C."/>
            <person name="Meng S."/>
            <person name="Li G."/>
            <person name="Viehrig K."/>
            <person name="Ye F."/>
            <person name="Su P."/>
            <person name="Kiefer A.F."/>
            <person name="Nichols A."/>
            <person name="Cepeda A.J."/>
            <person name="Yan W."/>
            <person name="Fan B."/>
            <person name="Jiang Y."/>
            <person name="Adhikari A."/>
            <person name="Zheng C.-J."/>
            <person name="Schuster L."/>
            <person name="Cowan T.M."/>
            <person name="Smanski M.J."/>
            <person name="Chevrette M.G."/>
            <person name="De Carvalho L.P.S."/>
            <person name="Shen B."/>
        </authorList>
    </citation>
    <scope>NUCLEOTIDE SEQUENCE [LARGE SCALE GENOMIC DNA]</scope>
    <source>
        <strain evidence="4 5">NPDC020863</strain>
    </source>
</reference>
<proteinExistence type="predicted"/>
<keyword evidence="5" id="KW-1185">Reference proteome</keyword>
<dbReference type="RefSeq" id="WP_404747492.1">
    <property type="nucleotide sequence ID" value="NZ_JBJDQH010000010.1"/>
</dbReference>
<sequence>MRRRVVVGEGEVQQVAAACARALRGVDVVTGRQLCEAALVERAGWLTALVGSLAAGVVQEHWTGPDLAQLASGIDLAGVSLPSQGWMALRRLGWAVTLPEGVYAPDRVVRIAQEQAGRVLRSAWSRAEITTALLATWPDNPARRTVAEWEALRAALPDGPVVANGVLLARTRQIAAFHARHRRLPTGLTECEQAPGAGGQVVLAAVDKQFATLERCPEDPFRYGVLTLRMPLRPDPTSRMDWHPVRIRFRLPPHVPATAVLCAPTLRLRQGRLLIDVPYALAVAKPQRAGHRTAVAFDWGLNTLLTGGALHLTDEKQPQVVTDGRPAYFRAGGVLAKADQLRVHSEHIGARIDQLCALIASRRERGRRPDPHLVAKLAVLQAEQERVARRRTRLNAALTRSAARFIVDHAIAAGASVIYLEDLRDMQARGKGRTLNTRLSQTVRGAIVTQVRHQAAAQGIAVVIVPPHGTSQYCPRCLTAFRHHKAPDQRAAGWAWASCPNDACGYSTGRDHAAWQRIGARGLTHQRKTNLDRADGTFVIRTVAPALDRTSTVQQQTRDRTKSGPTNKRPVPGKRRRVPAPPDTRAPTARPGGKRPAGRPPTHPTHRSQRCSRQQGPTTISTPTRPHRPDGARLGAGFHRHAHTTPVRRRP</sequence>
<feature type="compositionally biased region" description="Basic residues" evidence="2">
    <location>
        <begin position="638"/>
        <end position="651"/>
    </location>
</feature>
<accession>A0ABW8LSS1</accession>
<name>A0ABW8LSS1_9ACTN</name>
<comment type="caution">
    <text evidence="4">The sequence shown here is derived from an EMBL/GenBank/DDBJ whole genome shotgun (WGS) entry which is preliminary data.</text>
</comment>
<gene>
    <name evidence="4" type="ORF">ACI2L5_29075</name>
</gene>
<dbReference type="Pfam" id="PF07282">
    <property type="entry name" value="Cas12f1-like_TNB"/>
    <property type="match status" value="1"/>
</dbReference>
<feature type="compositionally biased region" description="Polar residues" evidence="2">
    <location>
        <begin position="611"/>
        <end position="624"/>
    </location>
</feature>
<evidence type="ECO:0000259" key="3">
    <source>
        <dbReference type="Pfam" id="PF07282"/>
    </source>
</evidence>
<evidence type="ECO:0000313" key="4">
    <source>
        <dbReference type="EMBL" id="MFK4268962.1"/>
    </source>
</evidence>
<evidence type="ECO:0000256" key="2">
    <source>
        <dbReference type="SAM" id="MobiDB-lite"/>
    </source>
</evidence>
<feature type="domain" description="Cas12f1-like TNB" evidence="3">
    <location>
        <begin position="447"/>
        <end position="514"/>
    </location>
</feature>
<dbReference type="Proteomes" id="UP001620295">
    <property type="component" value="Unassembled WGS sequence"/>
</dbReference>
<keyword evidence="1" id="KW-0238">DNA-binding</keyword>
<evidence type="ECO:0000256" key="1">
    <source>
        <dbReference type="ARBA" id="ARBA00023125"/>
    </source>
</evidence>
<feature type="region of interest" description="Disordered" evidence="2">
    <location>
        <begin position="547"/>
        <end position="651"/>
    </location>
</feature>
<evidence type="ECO:0000313" key="5">
    <source>
        <dbReference type="Proteomes" id="UP001620295"/>
    </source>
</evidence>
<organism evidence="4 5">
    <name type="scientific">Streptomyces milbemycinicus</name>
    <dbReference type="NCBI Taxonomy" id="476552"/>
    <lineage>
        <taxon>Bacteria</taxon>
        <taxon>Bacillati</taxon>
        <taxon>Actinomycetota</taxon>
        <taxon>Actinomycetes</taxon>
        <taxon>Kitasatosporales</taxon>
        <taxon>Streptomycetaceae</taxon>
        <taxon>Streptomyces</taxon>
    </lineage>
</organism>
<dbReference type="EMBL" id="JBJDQH010000010">
    <property type="protein sequence ID" value="MFK4268962.1"/>
    <property type="molecule type" value="Genomic_DNA"/>
</dbReference>
<protein>
    <submittedName>
        <fullName evidence="4">Zinc ribbon domain-containing protein</fullName>
    </submittedName>
</protein>
<dbReference type="InterPro" id="IPR010095">
    <property type="entry name" value="Cas12f1-like_TNB"/>
</dbReference>